<evidence type="ECO:0000313" key="2">
    <source>
        <dbReference type="EMBL" id="OIV37415.1"/>
    </source>
</evidence>
<protein>
    <submittedName>
        <fullName evidence="2">Uncharacterized protein</fullName>
    </submittedName>
</protein>
<accession>A0A1J7BFD1</accession>
<dbReference type="EMBL" id="MLCF01000053">
    <property type="protein sequence ID" value="OIV37415.1"/>
    <property type="molecule type" value="Genomic_DNA"/>
</dbReference>
<gene>
    <name evidence="2" type="ORF">BIV57_11090</name>
</gene>
<keyword evidence="3" id="KW-1185">Reference proteome</keyword>
<name>A0A1J7BFD1_9ACTN</name>
<reference evidence="2 3" key="1">
    <citation type="submission" date="2016-10" db="EMBL/GenBank/DDBJ databases">
        <title>Genome sequence of Streptomyces gilvigriseus MUSC 26.</title>
        <authorList>
            <person name="Lee L.-H."/>
            <person name="Ser H.-L."/>
        </authorList>
    </citation>
    <scope>NUCLEOTIDE SEQUENCE [LARGE SCALE GENOMIC DNA]</scope>
    <source>
        <strain evidence="2 3">MUSC 26</strain>
    </source>
</reference>
<dbReference type="AlphaFoldDB" id="A0A1J7BFD1"/>
<evidence type="ECO:0000313" key="3">
    <source>
        <dbReference type="Proteomes" id="UP000243342"/>
    </source>
</evidence>
<evidence type="ECO:0000256" key="1">
    <source>
        <dbReference type="SAM" id="MobiDB-lite"/>
    </source>
</evidence>
<feature type="compositionally biased region" description="Low complexity" evidence="1">
    <location>
        <begin position="171"/>
        <end position="182"/>
    </location>
</feature>
<comment type="caution">
    <text evidence="2">The sequence shown here is derived from an EMBL/GenBank/DDBJ whole genome shotgun (WGS) entry which is preliminary data.</text>
</comment>
<organism evidence="2 3">
    <name type="scientific">Mangrovactinospora gilvigrisea</name>
    <dbReference type="NCBI Taxonomy" id="1428644"/>
    <lineage>
        <taxon>Bacteria</taxon>
        <taxon>Bacillati</taxon>
        <taxon>Actinomycetota</taxon>
        <taxon>Actinomycetes</taxon>
        <taxon>Kitasatosporales</taxon>
        <taxon>Streptomycetaceae</taxon>
        <taxon>Mangrovactinospora</taxon>
    </lineage>
</organism>
<dbReference type="RefSeq" id="WP_071656613.1">
    <property type="nucleotide sequence ID" value="NZ_MLCF01000053.1"/>
</dbReference>
<dbReference type="STRING" id="1428644.BIV57_11090"/>
<feature type="region of interest" description="Disordered" evidence="1">
    <location>
        <begin position="164"/>
        <end position="200"/>
    </location>
</feature>
<dbReference type="Proteomes" id="UP000243342">
    <property type="component" value="Unassembled WGS sequence"/>
</dbReference>
<sequence>MSGDEGLMALPGSGPEGLAEFRLRVVGAARLLGGDPPQPLGPEASDHEWFEWEHSARAAAGACVREPRALPEGALDAVVGAAVLDPNPSVNRQLVAPALAFAGAVRVKRALLERLAEGTDPERTGAARAWDWSDLPLPPRRYEAWPLVREPDLAARAALSADRPRARRRLSAAPRRGSARAPVRTRRARDGPSARLPLCG</sequence>
<proteinExistence type="predicted"/>